<dbReference type="OrthoDB" id="265717at2759"/>
<dbReference type="PANTHER" id="PTHR47332:SF4">
    <property type="entry name" value="SET DOMAIN-CONTAINING PROTEIN 5"/>
    <property type="match status" value="1"/>
</dbReference>
<dbReference type="EMBL" id="PJQD01000047">
    <property type="protein sequence ID" value="POY72787.1"/>
    <property type="molecule type" value="Genomic_DNA"/>
</dbReference>
<gene>
    <name evidence="3" type="ORF">BMF94_4196</name>
</gene>
<feature type="region of interest" description="Disordered" evidence="1">
    <location>
        <begin position="1"/>
        <end position="24"/>
    </location>
</feature>
<reference evidence="3 4" key="1">
    <citation type="journal article" date="2018" name="Front. Microbiol.">
        <title>Prospects for Fungal Bioremediation of Acidic Radioactive Waste Sites: Characterization and Genome Sequence of Rhodotorula taiwanensis MD1149.</title>
        <authorList>
            <person name="Tkavc R."/>
            <person name="Matrosova V.Y."/>
            <person name="Grichenko O.E."/>
            <person name="Gostincar C."/>
            <person name="Volpe R.P."/>
            <person name="Klimenkova P."/>
            <person name="Gaidamakova E.K."/>
            <person name="Zhou C.E."/>
            <person name="Stewart B.J."/>
            <person name="Lyman M.G."/>
            <person name="Malfatti S.A."/>
            <person name="Rubinfeld B."/>
            <person name="Courtot M."/>
            <person name="Singh J."/>
            <person name="Dalgard C.L."/>
            <person name="Hamilton T."/>
            <person name="Frey K.G."/>
            <person name="Gunde-Cimerman N."/>
            <person name="Dugan L."/>
            <person name="Daly M.J."/>
        </authorList>
    </citation>
    <scope>NUCLEOTIDE SEQUENCE [LARGE SCALE GENOMIC DNA]</scope>
    <source>
        <strain evidence="3 4">MD1149</strain>
    </source>
</reference>
<dbReference type="InterPro" id="IPR053185">
    <property type="entry name" value="SET_domain_protein"/>
</dbReference>
<dbReference type="InterPro" id="IPR046341">
    <property type="entry name" value="SET_dom_sf"/>
</dbReference>
<proteinExistence type="predicted"/>
<dbReference type="AlphaFoldDB" id="A0A2S5B7Q0"/>
<evidence type="ECO:0000313" key="4">
    <source>
        <dbReference type="Proteomes" id="UP000237144"/>
    </source>
</evidence>
<dbReference type="Proteomes" id="UP000237144">
    <property type="component" value="Unassembled WGS sequence"/>
</dbReference>
<evidence type="ECO:0000259" key="2">
    <source>
        <dbReference type="PROSITE" id="PS50280"/>
    </source>
</evidence>
<dbReference type="InterPro" id="IPR001214">
    <property type="entry name" value="SET_dom"/>
</dbReference>
<name>A0A2S5B7Q0_9BASI</name>
<sequence length="341" mass="36731">MLRSVARAVRPRVGPASRPAPRRTLFWGATPGAAASAATAGAAAGSELTATHVPSVAGDLLPLVLGVVLAHAAIDDEGDDDRLTQPPWKVESFGDKGSGAVAARDIARGERLIAERPLCIWPNNLSEDEARRLFEAMTPTEQSLFMDLARTEGTGSVKALDEIRARRATNGFSIPLLDASGKSQGAAGMVFPKIARINHSCTPNCAQAINYSTLRMEVYAVTDIPQATELSIEYLPGMITSSAAERRQALRTHFGFDACLCAVCSAAPDDLARSDSRRREIKVISQSFRYGGGGDRKAKLAGLQRIQDLLDEEGYKGLPDFGDSDLNRAFTIFRTMRNRKE</sequence>
<dbReference type="Gene3D" id="2.170.270.10">
    <property type="entry name" value="SET domain"/>
    <property type="match status" value="1"/>
</dbReference>
<keyword evidence="4" id="KW-1185">Reference proteome</keyword>
<accession>A0A2S5B7Q0</accession>
<dbReference type="PANTHER" id="PTHR47332">
    <property type="entry name" value="SET DOMAIN-CONTAINING PROTEIN 5"/>
    <property type="match status" value="1"/>
</dbReference>
<evidence type="ECO:0000313" key="3">
    <source>
        <dbReference type="EMBL" id="POY72787.1"/>
    </source>
</evidence>
<protein>
    <recommendedName>
        <fullName evidence="2">SET domain-containing protein</fullName>
    </recommendedName>
</protein>
<dbReference type="SUPFAM" id="SSF82199">
    <property type="entry name" value="SET domain"/>
    <property type="match status" value="1"/>
</dbReference>
<feature type="domain" description="SET" evidence="2">
    <location>
        <begin position="86"/>
        <end position="235"/>
    </location>
</feature>
<dbReference type="SMART" id="SM00317">
    <property type="entry name" value="SET"/>
    <property type="match status" value="1"/>
</dbReference>
<dbReference type="STRING" id="741276.A0A2S5B7Q0"/>
<dbReference type="CDD" id="cd20071">
    <property type="entry name" value="SET_SMYD"/>
    <property type="match status" value="1"/>
</dbReference>
<organism evidence="3 4">
    <name type="scientific">Rhodotorula taiwanensis</name>
    <dbReference type="NCBI Taxonomy" id="741276"/>
    <lineage>
        <taxon>Eukaryota</taxon>
        <taxon>Fungi</taxon>
        <taxon>Dikarya</taxon>
        <taxon>Basidiomycota</taxon>
        <taxon>Pucciniomycotina</taxon>
        <taxon>Microbotryomycetes</taxon>
        <taxon>Sporidiobolales</taxon>
        <taxon>Sporidiobolaceae</taxon>
        <taxon>Rhodotorula</taxon>
    </lineage>
</organism>
<dbReference type="Pfam" id="PF00856">
    <property type="entry name" value="SET"/>
    <property type="match status" value="1"/>
</dbReference>
<comment type="caution">
    <text evidence="3">The sequence shown here is derived from an EMBL/GenBank/DDBJ whole genome shotgun (WGS) entry which is preliminary data.</text>
</comment>
<evidence type="ECO:0000256" key="1">
    <source>
        <dbReference type="SAM" id="MobiDB-lite"/>
    </source>
</evidence>
<dbReference type="PROSITE" id="PS50280">
    <property type="entry name" value="SET"/>
    <property type="match status" value="1"/>
</dbReference>